<dbReference type="InterPro" id="IPR004673">
    <property type="entry name" value="L-rhamnose-proton_sym_RhaT"/>
</dbReference>
<sequence>MILGFFWVLLAAIMLGFYAFPSKYIKRYEVANLWGSFWLFAMFIVPVLASFILVNGLGDTYAQVPSSVFVSVFFLSLLWGIGNLLWGISISKIGMALGFSLLIGVATLVGSMIPFFMGNMEQLQTPGGMVIVLGILIIMGGIILNGKAGLLRESNESITSDSSSSKNMKTGIIMCIVGGICAAGFNLSYHVADNIGHIGAISQEQFGNAPWIARLAVMLPSFIGSGVVTVLYFVYQLSKSKSWNKFASIASTKNIVLIAIMAIIYVASLIIYGLGAYNLGPLGTSVGFAVFQTGCIMVANLLGVFSGEWTNAGGKSKRFLYSGLLAMTGGIIVIAYGNFIS</sequence>
<proteinExistence type="predicted"/>
<keyword evidence="2" id="KW-1003">Cell membrane</keyword>
<reference evidence="10 11" key="1">
    <citation type="submission" date="2020-06" db="EMBL/GenBank/DDBJ databases">
        <authorList>
            <person name="Isaeva M.P."/>
            <person name="Chernysheva N.Y."/>
        </authorList>
    </citation>
    <scope>NUCLEOTIDE SEQUENCE [LARGE SCALE GENOMIC DNA]</scope>
    <source>
        <strain evidence="10 11">KMM 6746</strain>
    </source>
</reference>
<feature type="transmembrane region" description="Helical" evidence="9">
    <location>
        <begin position="211"/>
        <end position="235"/>
    </location>
</feature>
<keyword evidence="7 9" id="KW-1133">Transmembrane helix</keyword>
<evidence type="ECO:0000256" key="3">
    <source>
        <dbReference type="ARBA" id="ARBA00022519"/>
    </source>
</evidence>
<keyword evidence="11" id="KW-1185">Reference proteome</keyword>
<evidence type="ECO:0000256" key="8">
    <source>
        <dbReference type="ARBA" id="ARBA00023136"/>
    </source>
</evidence>
<keyword evidence="5 9" id="KW-0812">Transmembrane</keyword>
<feature type="transmembrane region" description="Helical" evidence="9">
    <location>
        <begin position="6"/>
        <end position="25"/>
    </location>
</feature>
<dbReference type="EMBL" id="JACATN010000001">
    <property type="protein sequence ID" value="MBT2159697.1"/>
    <property type="molecule type" value="Genomic_DNA"/>
</dbReference>
<dbReference type="Proteomes" id="UP000740413">
    <property type="component" value="Unassembled WGS sequence"/>
</dbReference>
<feature type="transmembrane region" description="Helical" evidence="9">
    <location>
        <begin position="37"/>
        <end position="58"/>
    </location>
</feature>
<evidence type="ECO:0000313" key="11">
    <source>
        <dbReference type="Proteomes" id="UP000740413"/>
    </source>
</evidence>
<organism evidence="10 11">
    <name type="scientific">Zobellia barbeyronii</name>
    <dbReference type="NCBI Taxonomy" id="2748009"/>
    <lineage>
        <taxon>Bacteria</taxon>
        <taxon>Pseudomonadati</taxon>
        <taxon>Bacteroidota</taxon>
        <taxon>Flavobacteriia</taxon>
        <taxon>Flavobacteriales</taxon>
        <taxon>Flavobacteriaceae</taxon>
        <taxon>Zobellia</taxon>
    </lineage>
</organism>
<accession>A0ABS5WC07</accession>
<evidence type="ECO:0000256" key="4">
    <source>
        <dbReference type="ARBA" id="ARBA00022597"/>
    </source>
</evidence>
<evidence type="ECO:0000256" key="9">
    <source>
        <dbReference type="SAM" id="Phobius"/>
    </source>
</evidence>
<feature type="transmembrane region" description="Helical" evidence="9">
    <location>
        <begin position="129"/>
        <end position="150"/>
    </location>
</feature>
<dbReference type="Pfam" id="PF06379">
    <property type="entry name" value="RhaT"/>
    <property type="match status" value="1"/>
</dbReference>
<dbReference type="RefSeq" id="WP_214609992.1">
    <property type="nucleotide sequence ID" value="NZ_JACATN010000001.1"/>
</dbReference>
<feature type="transmembrane region" description="Helical" evidence="9">
    <location>
        <begin position="93"/>
        <end position="117"/>
    </location>
</feature>
<feature type="transmembrane region" description="Helical" evidence="9">
    <location>
        <begin position="171"/>
        <end position="191"/>
    </location>
</feature>
<evidence type="ECO:0000256" key="6">
    <source>
        <dbReference type="ARBA" id="ARBA00022847"/>
    </source>
</evidence>
<reference evidence="11" key="2">
    <citation type="submission" date="2023-07" db="EMBL/GenBank/DDBJ databases">
        <title>Zobellia barbeyronii sp. nov., a new marine flavobacterium, isolated from green and red algae.</title>
        <authorList>
            <person name="Nedashkovskaya O.I."/>
            <person name="Otstavnykh N."/>
            <person name="Zhukova N."/>
            <person name="Guzev K."/>
            <person name="Chausova V."/>
            <person name="Tekutyeva L."/>
            <person name="Mikhailov V."/>
            <person name="Isaeva M."/>
        </authorList>
    </citation>
    <scope>NUCLEOTIDE SEQUENCE [LARGE SCALE GENOMIC DNA]</scope>
    <source>
        <strain evidence="11">KMM 6746</strain>
    </source>
</reference>
<comment type="caution">
    <text evidence="10">The sequence shown here is derived from an EMBL/GenBank/DDBJ whole genome shotgun (WGS) entry which is preliminary data.</text>
</comment>
<feature type="transmembrane region" description="Helical" evidence="9">
    <location>
        <begin position="255"/>
        <end position="274"/>
    </location>
</feature>
<keyword evidence="1" id="KW-0813">Transport</keyword>
<feature type="transmembrane region" description="Helical" evidence="9">
    <location>
        <begin position="319"/>
        <end position="339"/>
    </location>
</feature>
<keyword evidence="6" id="KW-0769">Symport</keyword>
<protein>
    <submittedName>
        <fullName evidence="10">Sugar:proton symporter</fullName>
    </submittedName>
</protein>
<feature type="transmembrane region" description="Helical" evidence="9">
    <location>
        <begin position="286"/>
        <end position="307"/>
    </location>
</feature>
<name>A0ABS5WC07_9FLAO</name>
<evidence type="ECO:0000313" key="10">
    <source>
        <dbReference type="EMBL" id="MBT2159697.1"/>
    </source>
</evidence>
<feature type="transmembrane region" description="Helical" evidence="9">
    <location>
        <begin position="64"/>
        <end position="86"/>
    </location>
</feature>
<evidence type="ECO:0000256" key="5">
    <source>
        <dbReference type="ARBA" id="ARBA00022692"/>
    </source>
</evidence>
<keyword evidence="4" id="KW-0762">Sugar transport</keyword>
<evidence type="ECO:0000256" key="2">
    <source>
        <dbReference type="ARBA" id="ARBA00022475"/>
    </source>
</evidence>
<evidence type="ECO:0000256" key="1">
    <source>
        <dbReference type="ARBA" id="ARBA00022448"/>
    </source>
</evidence>
<evidence type="ECO:0000256" key="7">
    <source>
        <dbReference type="ARBA" id="ARBA00022989"/>
    </source>
</evidence>
<keyword evidence="8 9" id="KW-0472">Membrane</keyword>
<keyword evidence="3" id="KW-0997">Cell inner membrane</keyword>
<gene>
    <name evidence="10" type="ORF">HW347_00390</name>
</gene>